<protein>
    <submittedName>
        <fullName evidence="2">Uncharacterized protein</fullName>
    </submittedName>
</protein>
<dbReference type="VEuPathDB" id="AmoebaDB:FDP41_009965"/>
<dbReference type="VEuPathDB" id="AmoebaDB:NfTy_081460"/>
<evidence type="ECO:0000313" key="2">
    <source>
        <dbReference type="EMBL" id="KAF0971742.1"/>
    </source>
</evidence>
<organism evidence="2 3">
    <name type="scientific">Naegleria fowleri</name>
    <name type="common">Brain eating amoeba</name>
    <dbReference type="NCBI Taxonomy" id="5763"/>
    <lineage>
        <taxon>Eukaryota</taxon>
        <taxon>Discoba</taxon>
        <taxon>Heterolobosea</taxon>
        <taxon>Tetramitia</taxon>
        <taxon>Eutetramitia</taxon>
        <taxon>Vahlkampfiidae</taxon>
        <taxon>Naegleria</taxon>
    </lineage>
</organism>
<evidence type="ECO:0000313" key="3">
    <source>
        <dbReference type="Proteomes" id="UP000444721"/>
    </source>
</evidence>
<dbReference type="Proteomes" id="UP000444721">
    <property type="component" value="Unassembled WGS sequence"/>
</dbReference>
<comment type="caution">
    <text evidence="2">The sequence shown here is derived from an EMBL/GenBank/DDBJ whole genome shotgun (WGS) entry which is preliminary data.</text>
</comment>
<dbReference type="EMBL" id="VFQX01000074">
    <property type="protein sequence ID" value="KAF0971742.1"/>
    <property type="molecule type" value="Genomic_DNA"/>
</dbReference>
<dbReference type="GeneID" id="68117180"/>
<reference evidence="2 3" key="1">
    <citation type="journal article" date="2019" name="Sci. Rep.">
        <title>Nanopore sequencing improves the draft genome of the human pathogenic amoeba Naegleria fowleri.</title>
        <authorList>
            <person name="Liechti N."/>
            <person name="Schurch N."/>
            <person name="Bruggmann R."/>
            <person name="Wittwer M."/>
        </authorList>
    </citation>
    <scope>NUCLEOTIDE SEQUENCE [LARGE SCALE GENOMIC DNA]</scope>
    <source>
        <strain evidence="2 3">ATCC 30894</strain>
    </source>
</reference>
<feature type="transmembrane region" description="Helical" evidence="1">
    <location>
        <begin position="35"/>
        <end position="58"/>
    </location>
</feature>
<accession>A0A6A5B956</accession>
<name>A0A6A5B956_NAEFO</name>
<keyword evidence="1" id="KW-1133">Transmembrane helix</keyword>
<evidence type="ECO:0000256" key="1">
    <source>
        <dbReference type="SAM" id="Phobius"/>
    </source>
</evidence>
<keyword evidence="1" id="KW-0812">Transmembrane</keyword>
<gene>
    <name evidence="2" type="ORF">FDP41_009965</name>
</gene>
<proteinExistence type="predicted"/>
<dbReference type="AlphaFoldDB" id="A0A6A5B956"/>
<sequence>MMRRNRPQKEESGLASCLCFPFRCFYGLLRSTIKIAFYSFIFGMVLMMVLQVLLRFYVGYIGKLNEEEENRDHHNIISGGWTEQAQIGLELAWEYSKLFGTTTYNATLWVARFFKLLGDFGVELIRK</sequence>
<keyword evidence="1" id="KW-0472">Membrane</keyword>
<keyword evidence="3" id="KW-1185">Reference proteome</keyword>
<dbReference type="RefSeq" id="XP_044556458.1">
    <property type="nucleotide sequence ID" value="XM_044713980.1"/>
</dbReference>